<dbReference type="HOGENOM" id="CLU_039013_3_0_1"/>
<feature type="transmembrane region" description="Helical" evidence="1">
    <location>
        <begin position="319"/>
        <end position="341"/>
    </location>
</feature>
<feature type="transmembrane region" description="Helical" evidence="1">
    <location>
        <begin position="112"/>
        <end position="133"/>
    </location>
</feature>
<name>K0KYE5_WICCF</name>
<evidence type="ECO:0000313" key="2">
    <source>
        <dbReference type="EMBL" id="CCH47102.1"/>
    </source>
</evidence>
<dbReference type="PIRSF" id="PIRSF026166">
    <property type="entry name" value="UCP026166"/>
    <property type="match status" value="1"/>
</dbReference>
<dbReference type="Proteomes" id="UP000009328">
    <property type="component" value="Unassembled WGS sequence"/>
</dbReference>
<proteinExistence type="predicted"/>
<organism evidence="2 3">
    <name type="scientific">Wickerhamomyces ciferrii (strain ATCC 14091 / BCRC 22168 / CBS 111 / JCM 3599 / NBRC 0793 / NRRL Y-1031 F-60-10)</name>
    <name type="common">Yeast</name>
    <name type="synonym">Pichia ciferrii</name>
    <dbReference type="NCBI Taxonomy" id="1206466"/>
    <lineage>
        <taxon>Eukaryota</taxon>
        <taxon>Fungi</taxon>
        <taxon>Dikarya</taxon>
        <taxon>Ascomycota</taxon>
        <taxon>Saccharomycotina</taxon>
        <taxon>Saccharomycetes</taxon>
        <taxon>Phaffomycetales</taxon>
        <taxon>Wickerhamomycetaceae</taxon>
        <taxon>Wickerhamomyces</taxon>
    </lineage>
</organism>
<keyword evidence="3" id="KW-1185">Reference proteome</keyword>
<feature type="transmembrane region" description="Helical" evidence="1">
    <location>
        <begin position="347"/>
        <end position="365"/>
    </location>
</feature>
<dbReference type="PANTHER" id="PTHR18640:SF5">
    <property type="entry name" value="SODIUM_BILE ACID COTRANSPORTER 7"/>
    <property type="match status" value="1"/>
</dbReference>
<protein>
    <submittedName>
        <fullName evidence="2">Membrane protein</fullName>
    </submittedName>
</protein>
<dbReference type="PANTHER" id="PTHR18640">
    <property type="entry name" value="SOLUTE CARRIER FAMILY 10 MEMBER 7"/>
    <property type="match status" value="1"/>
</dbReference>
<dbReference type="EMBL" id="CAIF01000325">
    <property type="protein sequence ID" value="CCH47102.1"/>
    <property type="molecule type" value="Genomic_DNA"/>
</dbReference>
<keyword evidence="1" id="KW-1133">Transmembrane helix</keyword>
<dbReference type="Gene3D" id="1.20.1530.20">
    <property type="match status" value="1"/>
</dbReference>
<feature type="transmembrane region" description="Helical" evidence="1">
    <location>
        <begin position="76"/>
        <end position="97"/>
    </location>
</feature>
<feature type="transmembrane region" description="Helical" evidence="1">
    <location>
        <begin position="228"/>
        <end position="246"/>
    </location>
</feature>
<sequence>MLNSHIKWLGDFLLKQWFFITLAVFIVIARFAPNFARHGGLIRGEYTFGYGALAIIVLQSGLSLKTKDLMKNMGNWRAHLTVIIISFLITPSIMFGICSGIKACNNKEIDDWILVGLIVTSTCSTTIASNVVATTNANGNVLLAVCEVILGNTLGAFISPALLQMFTSNNTWNFANPASDQSIQHLYGSVMKQLGIGLFIPLVVGQIIQNIFPKQTEWFLKTFKMNKVASFCLILIMFSSFSTAFYQDAFNKVSHISIIFLVFFILGIYIFFSFICFCCARPIIIKWIFPVEPSEKSSRYYNWGYKFFKPFYYSRADTIVLVLCGATKTSAVGASLVTSQYGSHFEFLGTLLVSLVLYNAFQVIISQSFAPLFRKWESHDHDNESLEEFTTSTSSTETMC</sequence>
<feature type="transmembrane region" description="Helical" evidence="1">
    <location>
        <begin position="47"/>
        <end position="64"/>
    </location>
</feature>
<feature type="transmembrane region" description="Helical" evidence="1">
    <location>
        <begin position="12"/>
        <end position="32"/>
    </location>
</feature>
<evidence type="ECO:0000313" key="3">
    <source>
        <dbReference type="Proteomes" id="UP000009328"/>
    </source>
</evidence>
<accession>K0KYE5</accession>
<feature type="transmembrane region" description="Helical" evidence="1">
    <location>
        <begin position="140"/>
        <end position="166"/>
    </location>
</feature>
<dbReference type="FunCoup" id="K0KYE5">
    <property type="interactions" value="463"/>
</dbReference>
<keyword evidence="1" id="KW-0812">Transmembrane</keyword>
<reference evidence="2 3" key="1">
    <citation type="journal article" date="2012" name="Eukaryot. Cell">
        <title>Draft genome sequence of Wickerhamomyces ciferrii NRRL Y-1031 F-60-10.</title>
        <authorList>
            <person name="Schneider J."/>
            <person name="Andrea H."/>
            <person name="Blom J."/>
            <person name="Jaenicke S."/>
            <person name="Ruckert C."/>
            <person name="Schorsch C."/>
            <person name="Szczepanowski R."/>
            <person name="Farwick M."/>
            <person name="Goesmann A."/>
            <person name="Puhler A."/>
            <person name="Schaffer S."/>
            <person name="Tauch A."/>
            <person name="Kohler T."/>
            <person name="Brinkrolf K."/>
        </authorList>
    </citation>
    <scope>NUCLEOTIDE SEQUENCE [LARGE SCALE GENOMIC DNA]</scope>
    <source>
        <strain evidence="3">ATCC 14091 / BCRC 22168 / CBS 111 / JCM 3599 / NBRC 0793 / NRRL Y-1031 F-60-10</strain>
    </source>
</reference>
<dbReference type="InterPro" id="IPR016833">
    <property type="entry name" value="Put_Na-Bile_cotransptr"/>
</dbReference>
<feature type="transmembrane region" description="Helical" evidence="1">
    <location>
        <begin position="186"/>
        <end position="208"/>
    </location>
</feature>
<dbReference type="InParanoid" id="K0KYE5"/>
<gene>
    <name evidence="2" type="ORF">BN7_6713</name>
</gene>
<dbReference type="Pfam" id="PF13593">
    <property type="entry name" value="SBF_like"/>
    <property type="match status" value="1"/>
</dbReference>
<keyword evidence="1" id="KW-0472">Membrane</keyword>
<feature type="transmembrane region" description="Helical" evidence="1">
    <location>
        <begin position="258"/>
        <end position="280"/>
    </location>
</feature>
<evidence type="ECO:0000256" key="1">
    <source>
        <dbReference type="SAM" id="Phobius"/>
    </source>
</evidence>
<dbReference type="eggNOG" id="KOG4821">
    <property type="taxonomic scope" value="Eukaryota"/>
</dbReference>
<dbReference type="InterPro" id="IPR038770">
    <property type="entry name" value="Na+/solute_symporter_sf"/>
</dbReference>
<dbReference type="GO" id="GO:0005886">
    <property type="term" value="C:plasma membrane"/>
    <property type="evidence" value="ECO:0007669"/>
    <property type="project" value="TreeGrafter"/>
</dbReference>
<dbReference type="AlphaFoldDB" id="K0KYE5"/>
<comment type="caution">
    <text evidence="2">The sequence shown here is derived from an EMBL/GenBank/DDBJ whole genome shotgun (WGS) entry which is preliminary data.</text>
</comment>